<dbReference type="OrthoDB" id="263464at2"/>
<dbReference type="Gene3D" id="1.20.58.760">
    <property type="entry name" value="Peptidase M41"/>
    <property type="match status" value="1"/>
</dbReference>
<dbReference type="KEGG" id="tpol:Mal48_07950"/>
<reference evidence="1 2" key="1">
    <citation type="submission" date="2019-02" db="EMBL/GenBank/DDBJ databases">
        <title>Deep-cultivation of Planctomycetes and their phenomic and genomic characterization uncovers novel biology.</title>
        <authorList>
            <person name="Wiegand S."/>
            <person name="Jogler M."/>
            <person name="Boedeker C."/>
            <person name="Pinto D."/>
            <person name="Vollmers J."/>
            <person name="Rivas-Marin E."/>
            <person name="Kohn T."/>
            <person name="Peeters S.H."/>
            <person name="Heuer A."/>
            <person name="Rast P."/>
            <person name="Oberbeckmann S."/>
            <person name="Bunk B."/>
            <person name="Jeske O."/>
            <person name="Meyerdierks A."/>
            <person name="Storesund J.E."/>
            <person name="Kallscheuer N."/>
            <person name="Luecker S."/>
            <person name="Lage O.M."/>
            <person name="Pohl T."/>
            <person name="Merkel B.J."/>
            <person name="Hornburger P."/>
            <person name="Mueller R.-W."/>
            <person name="Bruemmer F."/>
            <person name="Labrenz M."/>
            <person name="Spormann A.M."/>
            <person name="Op den Camp H."/>
            <person name="Overmann J."/>
            <person name="Amann R."/>
            <person name="Jetten M.S.M."/>
            <person name="Mascher T."/>
            <person name="Medema M.H."/>
            <person name="Devos D.P."/>
            <person name="Kaster A.-K."/>
            <person name="Ovreas L."/>
            <person name="Rohde M."/>
            <person name="Galperin M.Y."/>
            <person name="Jogler C."/>
        </authorList>
    </citation>
    <scope>NUCLEOTIDE SEQUENCE [LARGE SCALE GENOMIC DNA]</scope>
    <source>
        <strain evidence="1 2">Mal48</strain>
    </source>
</reference>
<organism evidence="1 2">
    <name type="scientific">Thalassoglobus polymorphus</name>
    <dbReference type="NCBI Taxonomy" id="2527994"/>
    <lineage>
        <taxon>Bacteria</taxon>
        <taxon>Pseudomonadati</taxon>
        <taxon>Planctomycetota</taxon>
        <taxon>Planctomycetia</taxon>
        <taxon>Planctomycetales</taxon>
        <taxon>Planctomycetaceae</taxon>
        <taxon>Thalassoglobus</taxon>
    </lineage>
</organism>
<dbReference type="EMBL" id="CP036267">
    <property type="protein sequence ID" value="QDT31561.1"/>
    <property type="molecule type" value="Genomic_DNA"/>
</dbReference>
<dbReference type="AlphaFoldDB" id="A0A517QIT5"/>
<dbReference type="RefSeq" id="WP_145196233.1">
    <property type="nucleotide sequence ID" value="NZ_CP036267.1"/>
</dbReference>
<evidence type="ECO:0000313" key="2">
    <source>
        <dbReference type="Proteomes" id="UP000315724"/>
    </source>
</evidence>
<dbReference type="Proteomes" id="UP000315724">
    <property type="component" value="Chromosome"/>
</dbReference>
<evidence type="ECO:0000313" key="1">
    <source>
        <dbReference type="EMBL" id="QDT31561.1"/>
    </source>
</evidence>
<accession>A0A517QIT5</accession>
<dbReference type="GO" id="GO:0006508">
    <property type="term" value="P:proteolysis"/>
    <property type="evidence" value="ECO:0007669"/>
    <property type="project" value="UniProtKB-KW"/>
</dbReference>
<keyword evidence="2" id="KW-1185">Reference proteome</keyword>
<sequence>MEDITAYHESGHAFTAMALGAIVHSLSIDPDWDDGPERYGDVEIEWQRGEYNRKEFFEKRVLVALGGPVAEMIYTGDPFHPAIVPEWKVDWENAWQNAAQLQTSKQKRMTYLEQKSIELHRILSRTENWSALAVIADHLLAHEILEREHLEDILSDWDGAMR</sequence>
<keyword evidence="1" id="KW-0645">Protease</keyword>
<dbReference type="GO" id="GO:0004176">
    <property type="term" value="F:ATP-dependent peptidase activity"/>
    <property type="evidence" value="ECO:0007669"/>
    <property type="project" value="InterPro"/>
</dbReference>
<keyword evidence="1" id="KW-0378">Hydrolase</keyword>
<dbReference type="GO" id="GO:0005524">
    <property type="term" value="F:ATP binding"/>
    <property type="evidence" value="ECO:0007669"/>
    <property type="project" value="InterPro"/>
</dbReference>
<protein>
    <submittedName>
        <fullName evidence="1">ATP-dependent zinc metalloprotease FtsH</fullName>
    </submittedName>
</protein>
<dbReference type="InterPro" id="IPR037219">
    <property type="entry name" value="Peptidase_M41-like"/>
</dbReference>
<dbReference type="GO" id="GO:0004222">
    <property type="term" value="F:metalloendopeptidase activity"/>
    <property type="evidence" value="ECO:0007669"/>
    <property type="project" value="InterPro"/>
</dbReference>
<name>A0A517QIT5_9PLAN</name>
<proteinExistence type="predicted"/>
<keyword evidence="1" id="KW-0482">Metalloprotease</keyword>
<dbReference type="SUPFAM" id="SSF140990">
    <property type="entry name" value="FtsH protease domain-like"/>
    <property type="match status" value="1"/>
</dbReference>
<gene>
    <name evidence="1" type="primary">ftsH_2</name>
    <name evidence="1" type="ORF">Mal48_07950</name>
</gene>